<dbReference type="Pfam" id="PF00657">
    <property type="entry name" value="Lipase_GDSL"/>
    <property type="match status" value="1"/>
</dbReference>
<dbReference type="PANTHER" id="PTHR45648">
    <property type="entry name" value="GDSL LIPASE/ACYLHYDROLASE FAMILY PROTEIN (AFU_ORTHOLOGUE AFUA_4G14700)"/>
    <property type="match status" value="1"/>
</dbReference>
<reference evidence="2 3" key="1">
    <citation type="journal article" date="2017" name="Int. J. Syst. Evol. Microbiol.">
        <title>Ramlibacter alkalitolerans sp. nov., alkali-tolerant bacterium isolated from soil of ginseng.</title>
        <authorList>
            <person name="Lee D.H."/>
            <person name="Cha C.J."/>
        </authorList>
    </citation>
    <scope>NUCLEOTIDE SEQUENCE [LARGE SCALE GENOMIC DNA]</scope>
    <source>
        <strain evidence="2 3">KACC 19305</strain>
    </source>
</reference>
<dbReference type="RefSeq" id="WP_201689097.1">
    <property type="nucleotide sequence ID" value="NZ_JAEQND010000005.1"/>
</dbReference>
<dbReference type="SUPFAM" id="SSF52266">
    <property type="entry name" value="SGNH hydrolase"/>
    <property type="match status" value="1"/>
</dbReference>
<dbReference type="InterPro" id="IPR001087">
    <property type="entry name" value="GDSL"/>
</dbReference>
<accession>A0ABS1JMW0</accession>
<protein>
    <submittedName>
        <fullName evidence="2">SGNH/GDSL hydrolase family protein</fullName>
    </submittedName>
</protein>
<evidence type="ECO:0000313" key="2">
    <source>
        <dbReference type="EMBL" id="MBL0425471.1"/>
    </source>
</evidence>
<dbReference type="PANTHER" id="PTHR45648:SF5">
    <property type="entry name" value="OS04G0577300 PROTEIN"/>
    <property type="match status" value="1"/>
</dbReference>
<comment type="caution">
    <text evidence="2">The sequence shown here is derived from an EMBL/GenBank/DDBJ whole genome shotgun (WGS) entry which is preliminary data.</text>
</comment>
<dbReference type="Gene3D" id="3.40.50.1110">
    <property type="entry name" value="SGNH hydrolase"/>
    <property type="match status" value="1"/>
</dbReference>
<dbReference type="Proteomes" id="UP000622707">
    <property type="component" value="Unassembled WGS sequence"/>
</dbReference>
<dbReference type="InterPro" id="IPR036514">
    <property type="entry name" value="SGNH_hydro_sf"/>
</dbReference>
<dbReference type="EMBL" id="JAEQND010000005">
    <property type="protein sequence ID" value="MBL0425471.1"/>
    <property type="molecule type" value="Genomic_DNA"/>
</dbReference>
<dbReference type="CDD" id="cd01847">
    <property type="entry name" value="Triacylglycerol_lipase_like"/>
    <property type="match status" value="1"/>
</dbReference>
<evidence type="ECO:0000256" key="1">
    <source>
        <dbReference type="ARBA" id="ARBA00022801"/>
    </source>
</evidence>
<sequence>MATQWLRRAWLIAACATALLLASCGGGSIVSSFTPSRIIAFGDGMADLGQTRRDIDPNGRRFTVNDGSINNWTHFVANGFGLPLAPSRAGGLSFAIGNARVTATTDAAGNTGTPSVTQQIDAFLAANTLGDNDLVLVSAGTSDVIVQAKAVMDGTLTADQAQQNVQQAANELAAQVRRLVDAGASHVVVVGPYNLGRSAWAIETGQAALLERLSAVSGNTGANQPRSFDERLLIAMVDLGADVLYVDAALEYNLVTFNPGGFDLTNVTTPVCNDQARDPGPGIGTGANQLDSTLCTPSTIVAGADYTRFLFADRVYPTPHGHAIFGDFAFTRIRDRW</sequence>
<name>A0ABS1JMW0_9BURK</name>
<keyword evidence="1 2" id="KW-0378">Hydrolase</keyword>
<organism evidence="2 3">
    <name type="scientific">Ramlibacter alkalitolerans</name>
    <dbReference type="NCBI Taxonomy" id="2039631"/>
    <lineage>
        <taxon>Bacteria</taxon>
        <taxon>Pseudomonadati</taxon>
        <taxon>Pseudomonadota</taxon>
        <taxon>Betaproteobacteria</taxon>
        <taxon>Burkholderiales</taxon>
        <taxon>Comamonadaceae</taxon>
        <taxon>Ramlibacter</taxon>
    </lineage>
</organism>
<evidence type="ECO:0000313" key="3">
    <source>
        <dbReference type="Proteomes" id="UP000622707"/>
    </source>
</evidence>
<dbReference type="PROSITE" id="PS51257">
    <property type="entry name" value="PROKAR_LIPOPROTEIN"/>
    <property type="match status" value="1"/>
</dbReference>
<dbReference type="GO" id="GO:0016787">
    <property type="term" value="F:hydrolase activity"/>
    <property type="evidence" value="ECO:0007669"/>
    <property type="project" value="UniProtKB-KW"/>
</dbReference>
<dbReference type="InterPro" id="IPR051058">
    <property type="entry name" value="GDSL_Est/Lipase"/>
</dbReference>
<keyword evidence="3" id="KW-1185">Reference proteome</keyword>
<proteinExistence type="predicted"/>
<gene>
    <name evidence="2" type="ORF">JI746_10170</name>
</gene>